<dbReference type="GO" id="GO:0015385">
    <property type="term" value="F:sodium:proton antiporter activity"/>
    <property type="evidence" value="ECO:0007669"/>
    <property type="project" value="TreeGrafter"/>
</dbReference>
<evidence type="ECO:0000259" key="9">
    <source>
        <dbReference type="PROSITE" id="PS50850"/>
    </source>
</evidence>
<feature type="transmembrane region" description="Helical" evidence="8">
    <location>
        <begin position="375"/>
        <end position="396"/>
    </location>
</feature>
<feature type="transmembrane region" description="Helical" evidence="8">
    <location>
        <begin position="140"/>
        <end position="159"/>
    </location>
</feature>
<keyword evidence="4" id="KW-1003">Cell membrane</keyword>
<feature type="transmembrane region" description="Helical" evidence="8">
    <location>
        <begin position="310"/>
        <end position="331"/>
    </location>
</feature>
<evidence type="ECO:0000256" key="2">
    <source>
        <dbReference type="ARBA" id="ARBA00006236"/>
    </source>
</evidence>
<keyword evidence="5 8" id="KW-0812">Transmembrane</keyword>
<dbReference type="GO" id="GO:0005886">
    <property type="term" value="C:plasma membrane"/>
    <property type="evidence" value="ECO:0007669"/>
    <property type="project" value="UniProtKB-SubCell"/>
</dbReference>
<accession>A0A1I1J4E0</accession>
<evidence type="ECO:0000313" key="11">
    <source>
        <dbReference type="Proteomes" id="UP000199438"/>
    </source>
</evidence>
<dbReference type="GO" id="GO:0042910">
    <property type="term" value="F:xenobiotic transmembrane transporter activity"/>
    <property type="evidence" value="ECO:0007669"/>
    <property type="project" value="InterPro"/>
</dbReference>
<feature type="transmembrane region" description="Helical" evidence="8">
    <location>
        <begin position="254"/>
        <end position="272"/>
    </location>
</feature>
<comment type="similarity">
    <text evidence="2">Belongs to the major facilitator superfamily. Bcr/CmlA family.</text>
</comment>
<evidence type="ECO:0000256" key="1">
    <source>
        <dbReference type="ARBA" id="ARBA00004651"/>
    </source>
</evidence>
<dbReference type="Proteomes" id="UP000199438">
    <property type="component" value="Unassembled WGS sequence"/>
</dbReference>
<dbReference type="RefSeq" id="WP_092542665.1">
    <property type="nucleotide sequence ID" value="NZ_FOKV01000004.1"/>
</dbReference>
<keyword evidence="3" id="KW-0813">Transport</keyword>
<dbReference type="PANTHER" id="PTHR23502:SF132">
    <property type="entry name" value="POLYAMINE TRANSPORTER 2-RELATED"/>
    <property type="match status" value="1"/>
</dbReference>
<evidence type="ECO:0000256" key="6">
    <source>
        <dbReference type="ARBA" id="ARBA00022989"/>
    </source>
</evidence>
<feature type="transmembrane region" description="Helical" evidence="8">
    <location>
        <begin position="219"/>
        <end position="248"/>
    </location>
</feature>
<dbReference type="STRING" id="1334022.SAMN04487907_104171"/>
<dbReference type="OrthoDB" id="9800416at2"/>
<dbReference type="InterPro" id="IPR011701">
    <property type="entry name" value="MFS"/>
</dbReference>
<evidence type="ECO:0000256" key="3">
    <source>
        <dbReference type="ARBA" id="ARBA00022448"/>
    </source>
</evidence>
<name>A0A1I1J4E0_9FLAO</name>
<dbReference type="Gene3D" id="1.20.1720.10">
    <property type="entry name" value="Multidrug resistance protein D"/>
    <property type="match status" value="1"/>
</dbReference>
<feature type="domain" description="Major facilitator superfamily (MFS) profile" evidence="9">
    <location>
        <begin position="1"/>
        <end position="401"/>
    </location>
</feature>
<keyword evidence="6 8" id="KW-1133">Transmembrane helix</keyword>
<evidence type="ECO:0000256" key="7">
    <source>
        <dbReference type="ARBA" id="ARBA00023136"/>
    </source>
</evidence>
<keyword evidence="7 8" id="KW-0472">Membrane</keyword>
<dbReference type="EMBL" id="FOKV01000004">
    <property type="protein sequence ID" value="SFC43437.1"/>
    <property type="molecule type" value="Genomic_DNA"/>
</dbReference>
<dbReference type="PROSITE" id="PS50850">
    <property type="entry name" value="MFS"/>
    <property type="match status" value="1"/>
</dbReference>
<dbReference type="SUPFAM" id="SSF103473">
    <property type="entry name" value="MFS general substrate transporter"/>
    <property type="match status" value="1"/>
</dbReference>
<dbReference type="GO" id="GO:1990961">
    <property type="term" value="P:xenobiotic detoxification by transmembrane export across the plasma membrane"/>
    <property type="evidence" value="ECO:0007669"/>
    <property type="project" value="InterPro"/>
</dbReference>
<dbReference type="InterPro" id="IPR004812">
    <property type="entry name" value="Efflux_drug-R_Bcr/CmlA"/>
</dbReference>
<proteinExistence type="inferred from homology"/>
<feature type="transmembrane region" description="Helical" evidence="8">
    <location>
        <begin position="17"/>
        <end position="34"/>
    </location>
</feature>
<reference evidence="11" key="1">
    <citation type="submission" date="2016-10" db="EMBL/GenBank/DDBJ databases">
        <authorList>
            <person name="Varghese N."/>
            <person name="Submissions S."/>
        </authorList>
    </citation>
    <scope>NUCLEOTIDE SEQUENCE [LARGE SCALE GENOMIC DNA]</scope>
    <source>
        <strain evidence="11">DSM 24499</strain>
    </source>
</reference>
<evidence type="ECO:0000256" key="8">
    <source>
        <dbReference type="SAM" id="Phobius"/>
    </source>
</evidence>
<comment type="subcellular location">
    <subcellularLocation>
        <location evidence="1">Cell membrane</location>
        <topology evidence="1">Multi-pass membrane protein</topology>
    </subcellularLocation>
</comment>
<sequence>MKNTSTIANDTNEVGKLYFISVLGALMAFTSLSTDIYLPAMPQMHKDLQGDVELTISGFLIGFALAQIIWGPISDRIGRKKPLRIGLILFIIGSIGCAFSETIFQIVTARVVQAFGACVGPMLSRAMIRDRYDRTQAAEMLSTLMVVMAIAPIAGPLLGGQIIKFSTWPVVFWVLAAFGAVMFIAIQRLPETLPPEKQAKTSLLETFKKYGRLFKNSDFMVYTLCVTFFYMGVYAFVTGSPAVYITYFNVEPEYYGWLFAINILGLMGFSIANRIWVRKYSLDNLLKIATSVAMLAGIALALLVKFEIGGIYAVIGTVFFFFSMNGIIAACTNAAALDKAPEMLGAAAALLGAFQYGSGVLSSVLLALFGEDNGSPVTMAYIMAFFATASAAVIFARSNLKGSKV</sequence>
<evidence type="ECO:0000313" key="10">
    <source>
        <dbReference type="EMBL" id="SFC43437.1"/>
    </source>
</evidence>
<evidence type="ECO:0000256" key="4">
    <source>
        <dbReference type="ARBA" id="ARBA00022475"/>
    </source>
</evidence>
<keyword evidence="11" id="KW-1185">Reference proteome</keyword>
<dbReference type="Pfam" id="PF07690">
    <property type="entry name" value="MFS_1"/>
    <property type="match status" value="1"/>
</dbReference>
<feature type="transmembrane region" description="Helical" evidence="8">
    <location>
        <begin position="343"/>
        <end position="369"/>
    </location>
</feature>
<dbReference type="PANTHER" id="PTHR23502">
    <property type="entry name" value="MAJOR FACILITATOR SUPERFAMILY"/>
    <property type="match status" value="1"/>
</dbReference>
<dbReference type="InterPro" id="IPR020846">
    <property type="entry name" value="MFS_dom"/>
</dbReference>
<dbReference type="NCBIfam" id="TIGR00710">
    <property type="entry name" value="efflux_Bcr_CflA"/>
    <property type="match status" value="1"/>
</dbReference>
<feature type="transmembrane region" description="Helical" evidence="8">
    <location>
        <begin position="110"/>
        <end position="128"/>
    </location>
</feature>
<dbReference type="AlphaFoldDB" id="A0A1I1J4E0"/>
<protein>
    <submittedName>
        <fullName evidence="10">MFS transporter, DHA1 family, bicyclomycin/chloramphenicol resistance protein</fullName>
    </submittedName>
</protein>
<feature type="transmembrane region" description="Helical" evidence="8">
    <location>
        <begin position="54"/>
        <end position="73"/>
    </location>
</feature>
<dbReference type="InterPro" id="IPR036259">
    <property type="entry name" value="MFS_trans_sf"/>
</dbReference>
<feature type="transmembrane region" description="Helical" evidence="8">
    <location>
        <begin position="85"/>
        <end position="104"/>
    </location>
</feature>
<evidence type="ECO:0000256" key="5">
    <source>
        <dbReference type="ARBA" id="ARBA00022692"/>
    </source>
</evidence>
<organism evidence="10 11">
    <name type="scientific">Zunongwangia mangrovi</name>
    <dbReference type="NCBI Taxonomy" id="1334022"/>
    <lineage>
        <taxon>Bacteria</taxon>
        <taxon>Pseudomonadati</taxon>
        <taxon>Bacteroidota</taxon>
        <taxon>Flavobacteriia</taxon>
        <taxon>Flavobacteriales</taxon>
        <taxon>Flavobacteriaceae</taxon>
        <taxon>Zunongwangia</taxon>
    </lineage>
</organism>
<gene>
    <name evidence="10" type="ORF">SAMN04487907_104171</name>
</gene>
<dbReference type="CDD" id="cd17320">
    <property type="entry name" value="MFS_MdfA_MDR_like"/>
    <property type="match status" value="1"/>
</dbReference>
<feature type="transmembrane region" description="Helical" evidence="8">
    <location>
        <begin position="165"/>
        <end position="186"/>
    </location>
</feature>
<feature type="transmembrane region" description="Helical" evidence="8">
    <location>
        <begin position="284"/>
        <end position="304"/>
    </location>
</feature>